<keyword evidence="3" id="KW-1185">Reference proteome</keyword>
<keyword evidence="1" id="KW-0812">Transmembrane</keyword>
<sequence>MSKPEKDANDVHELLPVKEIPAPPYSEGGELGRDFSSNIILHSLRANKTCFNMVKITTVVACLLYGLALYELDIGFALFSIFMTTAVAFLFCLFPVLHAYDRNTEPSGSVFKDIGNALFFLKTIHDFKPSYIDMKQWDIVARVVNKHLYEAGSWPNNRFFYDGKRCQAMFIALVKKPTDPLLDDYISKANETLKISMDELWNSTAASSA</sequence>
<keyword evidence="1" id="KW-1133">Transmembrane helix</keyword>
<dbReference type="PaxDb" id="284590-Q6CSN9"/>
<dbReference type="AlphaFoldDB" id="Q6CSN9"/>
<accession>Q6CSN9</accession>
<keyword evidence="1" id="KW-0472">Membrane</keyword>
<dbReference type="EMBL" id="CR382123">
    <property type="protein sequence ID" value="CAH01901.1"/>
    <property type="molecule type" value="Genomic_DNA"/>
</dbReference>
<dbReference type="HOGENOM" id="CLU_1321068_0_0_1"/>
<organism evidence="2 3">
    <name type="scientific">Kluyveromyces lactis (strain ATCC 8585 / CBS 2359 / DSM 70799 / NBRC 1267 / NRRL Y-1140 / WM37)</name>
    <name type="common">Yeast</name>
    <name type="synonym">Candida sphaerica</name>
    <dbReference type="NCBI Taxonomy" id="284590"/>
    <lineage>
        <taxon>Eukaryota</taxon>
        <taxon>Fungi</taxon>
        <taxon>Dikarya</taxon>
        <taxon>Ascomycota</taxon>
        <taxon>Saccharomycotina</taxon>
        <taxon>Saccharomycetes</taxon>
        <taxon>Saccharomycetales</taxon>
        <taxon>Saccharomycetaceae</taxon>
        <taxon>Kluyveromyces</taxon>
    </lineage>
</organism>
<evidence type="ECO:0000313" key="2">
    <source>
        <dbReference type="EMBL" id="CAH01901.1"/>
    </source>
</evidence>
<dbReference type="Proteomes" id="UP000000598">
    <property type="component" value="Chromosome C"/>
</dbReference>
<dbReference type="FunCoup" id="Q6CSN9">
    <property type="interactions" value="28"/>
</dbReference>
<dbReference type="RefSeq" id="XP_453050.1">
    <property type="nucleotide sequence ID" value="XM_453050.1"/>
</dbReference>
<dbReference type="InterPro" id="IPR001142">
    <property type="entry name" value="DUP/COS"/>
</dbReference>
<name>Q6CSN9_KLULA</name>
<feature type="transmembrane region" description="Helical" evidence="1">
    <location>
        <begin position="76"/>
        <end position="97"/>
    </location>
</feature>
<evidence type="ECO:0000313" key="3">
    <source>
        <dbReference type="Proteomes" id="UP000000598"/>
    </source>
</evidence>
<dbReference type="InParanoid" id="Q6CSN9"/>
<dbReference type="OMA" id="GEMCHDE"/>
<dbReference type="KEGG" id="kla:KLLA0_C19063g"/>
<gene>
    <name evidence="2" type="ORF">KLLA0_C19063g</name>
</gene>
<dbReference type="GeneID" id="2892055"/>
<proteinExistence type="predicted"/>
<protein>
    <submittedName>
        <fullName evidence="2">KLLA0C19063p</fullName>
    </submittedName>
</protein>
<feature type="transmembrane region" description="Helical" evidence="1">
    <location>
        <begin position="50"/>
        <end position="70"/>
    </location>
</feature>
<dbReference type="Pfam" id="PF00674">
    <property type="entry name" value="DUP"/>
    <property type="match status" value="1"/>
</dbReference>
<evidence type="ECO:0000256" key="1">
    <source>
        <dbReference type="SAM" id="Phobius"/>
    </source>
</evidence>
<reference evidence="2 3" key="1">
    <citation type="journal article" date="2004" name="Nature">
        <title>Genome evolution in yeasts.</title>
        <authorList>
            <consortium name="Genolevures"/>
            <person name="Dujon B."/>
            <person name="Sherman D."/>
            <person name="Fischer G."/>
            <person name="Durrens P."/>
            <person name="Casaregola S."/>
            <person name="Lafontaine I."/>
            <person name="de Montigny J."/>
            <person name="Marck C."/>
            <person name="Neuveglise C."/>
            <person name="Talla E."/>
            <person name="Goffard N."/>
            <person name="Frangeul L."/>
            <person name="Aigle M."/>
            <person name="Anthouard V."/>
            <person name="Babour A."/>
            <person name="Barbe V."/>
            <person name="Barnay S."/>
            <person name="Blanchin S."/>
            <person name="Beckerich J.M."/>
            <person name="Beyne E."/>
            <person name="Bleykasten C."/>
            <person name="Boisrame A."/>
            <person name="Boyer J."/>
            <person name="Cattolico L."/>
            <person name="Confanioleri F."/>
            <person name="de Daruvar A."/>
            <person name="Despons L."/>
            <person name="Fabre E."/>
            <person name="Fairhead C."/>
            <person name="Ferry-Dumazet H."/>
            <person name="Groppi A."/>
            <person name="Hantraye F."/>
            <person name="Hennequin C."/>
            <person name="Jauniaux N."/>
            <person name="Joyet P."/>
            <person name="Kachouri R."/>
            <person name="Kerrest A."/>
            <person name="Koszul R."/>
            <person name="Lemaire M."/>
            <person name="Lesur I."/>
            <person name="Ma L."/>
            <person name="Muller H."/>
            <person name="Nicaud J.M."/>
            <person name="Nikolski M."/>
            <person name="Oztas S."/>
            <person name="Ozier-Kalogeropoulos O."/>
            <person name="Pellenz S."/>
            <person name="Potier S."/>
            <person name="Richard G.F."/>
            <person name="Straub M.L."/>
            <person name="Suleau A."/>
            <person name="Swennene D."/>
            <person name="Tekaia F."/>
            <person name="Wesolowski-Louvel M."/>
            <person name="Westhof E."/>
            <person name="Wirth B."/>
            <person name="Zeniou-Meyer M."/>
            <person name="Zivanovic I."/>
            <person name="Bolotin-Fukuhara M."/>
            <person name="Thierry A."/>
            <person name="Bouchier C."/>
            <person name="Caudron B."/>
            <person name="Scarpelli C."/>
            <person name="Gaillardin C."/>
            <person name="Weissenbach J."/>
            <person name="Wincker P."/>
            <person name="Souciet J.L."/>
        </authorList>
    </citation>
    <scope>NUCLEOTIDE SEQUENCE [LARGE SCALE GENOMIC DNA]</scope>
    <source>
        <strain evidence="3">ATCC 8585 / CBS 2359 / DSM 70799 / NBRC 1267 / NRRL Y-1140 / WM37</strain>
    </source>
</reference>